<name>A0ABP0ANJ6_9PEZI</name>
<accession>A0ABP0ANJ6</accession>
<proteinExistence type="predicted"/>
<comment type="caution">
    <text evidence="1">The sequence shown here is derived from an EMBL/GenBank/DDBJ whole genome shotgun (WGS) entry which is preliminary data.</text>
</comment>
<sequence length="104" mass="11231">MADEAMDVVEGQPAAPVSTEQAAIAIGDNIVNAPLNGTGSTFAAWNSPKHREEVDAYQQRLVDQGFSPSDFGDPLTTDRPLAKVYSRAFPEGTEANLRKLIEKK</sequence>
<gene>
    <name evidence="1" type="ORF">SBRCBS47491_000228</name>
</gene>
<keyword evidence="2" id="KW-1185">Reference proteome</keyword>
<protein>
    <submittedName>
        <fullName evidence="1">Uncharacterized protein</fullName>
    </submittedName>
</protein>
<reference evidence="1 2" key="1">
    <citation type="submission" date="2024-01" db="EMBL/GenBank/DDBJ databases">
        <authorList>
            <person name="Allen C."/>
            <person name="Tagirdzhanova G."/>
        </authorList>
    </citation>
    <scope>NUCLEOTIDE SEQUENCE [LARGE SCALE GENOMIC DNA]</scope>
</reference>
<evidence type="ECO:0000313" key="1">
    <source>
        <dbReference type="EMBL" id="CAK7208811.1"/>
    </source>
</evidence>
<evidence type="ECO:0000313" key="2">
    <source>
        <dbReference type="Proteomes" id="UP001642406"/>
    </source>
</evidence>
<dbReference type="Proteomes" id="UP001642406">
    <property type="component" value="Unassembled WGS sequence"/>
</dbReference>
<organism evidence="1 2">
    <name type="scientific">Sporothrix bragantina</name>
    <dbReference type="NCBI Taxonomy" id="671064"/>
    <lineage>
        <taxon>Eukaryota</taxon>
        <taxon>Fungi</taxon>
        <taxon>Dikarya</taxon>
        <taxon>Ascomycota</taxon>
        <taxon>Pezizomycotina</taxon>
        <taxon>Sordariomycetes</taxon>
        <taxon>Sordariomycetidae</taxon>
        <taxon>Ophiostomatales</taxon>
        <taxon>Ophiostomataceae</taxon>
        <taxon>Sporothrix</taxon>
    </lineage>
</organism>
<dbReference type="EMBL" id="CAWUHC010000001">
    <property type="protein sequence ID" value="CAK7208811.1"/>
    <property type="molecule type" value="Genomic_DNA"/>
</dbReference>